<organism evidence="2">
    <name type="scientific">Sphingobacterium sp. (strain 21)</name>
    <dbReference type="NCBI Taxonomy" id="743722"/>
    <lineage>
        <taxon>Bacteria</taxon>
        <taxon>Pseudomonadati</taxon>
        <taxon>Bacteroidota</taxon>
        <taxon>Sphingobacteriia</taxon>
        <taxon>Sphingobacteriales</taxon>
        <taxon>Sphingobacteriaceae</taxon>
        <taxon>Sphingobacterium</taxon>
    </lineage>
</organism>
<accession>F4CE26</accession>
<dbReference type="SMART" id="SM00060">
    <property type="entry name" value="FN3"/>
    <property type="match status" value="1"/>
</dbReference>
<dbReference type="OrthoDB" id="658146at2"/>
<dbReference type="PROSITE" id="PS50853">
    <property type="entry name" value="FN3"/>
    <property type="match status" value="1"/>
</dbReference>
<dbReference type="eggNOG" id="COG4733">
    <property type="taxonomic scope" value="Bacteria"/>
</dbReference>
<dbReference type="PATRIC" id="fig|743722.3.peg.1307"/>
<dbReference type="HOGENOM" id="CLU_1314729_0_0_10"/>
<proteinExistence type="predicted"/>
<dbReference type="EMBL" id="CP002584">
    <property type="protein sequence ID" value="ADZ77787.1"/>
    <property type="molecule type" value="Genomic_DNA"/>
</dbReference>
<dbReference type="SUPFAM" id="SSF49265">
    <property type="entry name" value="Fibronectin type III"/>
    <property type="match status" value="1"/>
</dbReference>
<dbReference type="Gene3D" id="2.60.40.10">
    <property type="entry name" value="Immunoglobulins"/>
    <property type="match status" value="1"/>
</dbReference>
<dbReference type="Pfam" id="PF00041">
    <property type="entry name" value="fn3"/>
    <property type="match status" value="1"/>
</dbReference>
<dbReference type="InterPro" id="IPR013783">
    <property type="entry name" value="Ig-like_fold"/>
</dbReference>
<evidence type="ECO:0000313" key="2">
    <source>
        <dbReference type="EMBL" id="ADZ77787.1"/>
    </source>
</evidence>
<sequence length="210" mass="23123">MMRNLRVNSSFKSKRDAEILQNALTILQAMTSNTNFPEPSPSLTEVQDAVTDYQEKLAKASQKGSPLDVSIKNESKEGLSSVLKRLAFYVNSVAEGNMPMLLSSGFSLSAQPIAGLIPPIPTRLRLTDGPLSGQIRFDFDKIAGRVIYEYSNAKERDESGMLVWSDRKTTTSTRNILSGLQPGTTYYVRVRAVNSNGPGDWCEPVSLMAR</sequence>
<reference evidence="2" key="1">
    <citation type="submission" date="2011-03" db="EMBL/GenBank/DDBJ databases">
        <title>Complete sequence of Sphingobacterium sp. 21.</title>
        <authorList>
            <consortium name="US DOE Joint Genome Institute"/>
            <person name="Lucas S."/>
            <person name="Copeland A."/>
            <person name="Lapidus A."/>
            <person name="Cheng J.-F."/>
            <person name="Goodwin L."/>
            <person name="Pitluck S."/>
            <person name="Davenport K."/>
            <person name="Detter J.C."/>
            <person name="Han C."/>
            <person name="Tapia R."/>
            <person name="Land M."/>
            <person name="Hauser L."/>
            <person name="Kyrpides N."/>
            <person name="Ivanova N."/>
            <person name="Ovchinnikova G."/>
            <person name="Pagani I."/>
            <person name="Siebers A.K."/>
            <person name="Allgaier M."/>
            <person name="Thelen M.P."/>
            <person name="Hugenholtz P."/>
            <person name="Woyke T."/>
        </authorList>
    </citation>
    <scope>NUCLEOTIDE SEQUENCE</scope>
    <source>
        <strain evidence="2">21</strain>
    </source>
</reference>
<feature type="domain" description="Fibronectin type-III" evidence="1">
    <location>
        <begin position="120"/>
        <end position="210"/>
    </location>
</feature>
<evidence type="ECO:0000259" key="1">
    <source>
        <dbReference type="PROSITE" id="PS50853"/>
    </source>
</evidence>
<name>F4CE26_SPHS2</name>
<dbReference type="CDD" id="cd00063">
    <property type="entry name" value="FN3"/>
    <property type="match status" value="1"/>
</dbReference>
<dbReference type="InterPro" id="IPR036116">
    <property type="entry name" value="FN3_sf"/>
</dbReference>
<dbReference type="InterPro" id="IPR003961">
    <property type="entry name" value="FN3_dom"/>
</dbReference>
<dbReference type="AlphaFoldDB" id="F4CE26"/>
<dbReference type="KEGG" id="shg:Sph21_1220"/>
<gene>
    <name evidence="2" type="ordered locus">Sph21_1220</name>
</gene>
<protein>
    <submittedName>
        <fullName evidence="2">Fibronectin type III domain protein</fullName>
    </submittedName>
</protein>